<organism evidence="3 4">
    <name type="scientific">Sporomusa ovata</name>
    <dbReference type="NCBI Taxonomy" id="2378"/>
    <lineage>
        <taxon>Bacteria</taxon>
        <taxon>Bacillati</taxon>
        <taxon>Bacillota</taxon>
        <taxon>Negativicutes</taxon>
        <taxon>Selenomonadales</taxon>
        <taxon>Sporomusaceae</taxon>
        <taxon>Sporomusa</taxon>
    </lineage>
</organism>
<feature type="domain" description="PAS" evidence="1">
    <location>
        <begin position="259"/>
        <end position="328"/>
    </location>
</feature>
<accession>A0A0U1KS37</accession>
<proteinExistence type="predicted"/>
<dbReference type="PROSITE" id="PS50113">
    <property type="entry name" value="PAC"/>
    <property type="match status" value="3"/>
</dbReference>
<dbReference type="SMART" id="SM00086">
    <property type="entry name" value="PAC"/>
    <property type="match status" value="4"/>
</dbReference>
<dbReference type="CDD" id="cd00130">
    <property type="entry name" value="PAS"/>
    <property type="match status" value="3"/>
</dbReference>
<dbReference type="CDD" id="cd16936">
    <property type="entry name" value="HATPase_RsbW-like"/>
    <property type="match status" value="1"/>
</dbReference>
<feature type="domain" description="PAS" evidence="1">
    <location>
        <begin position="131"/>
        <end position="183"/>
    </location>
</feature>
<dbReference type="InterPro" id="IPR000700">
    <property type="entry name" value="PAS-assoc_C"/>
</dbReference>
<dbReference type="EC" id="2.7.3.-" evidence="3"/>
<dbReference type="InterPro" id="IPR013767">
    <property type="entry name" value="PAS_fold"/>
</dbReference>
<evidence type="ECO:0000259" key="1">
    <source>
        <dbReference type="PROSITE" id="PS50112"/>
    </source>
</evidence>
<dbReference type="NCBIfam" id="TIGR00229">
    <property type="entry name" value="sensory_box"/>
    <property type="match status" value="3"/>
</dbReference>
<name>A0A0U1KS37_9FIRM</name>
<dbReference type="InterPro" id="IPR001610">
    <property type="entry name" value="PAC"/>
</dbReference>
<dbReference type="Pfam" id="PF00989">
    <property type="entry name" value="PAS"/>
    <property type="match status" value="1"/>
</dbReference>
<dbReference type="Pfam" id="PF08447">
    <property type="entry name" value="PAS_3"/>
    <property type="match status" value="1"/>
</dbReference>
<evidence type="ECO:0000313" key="3">
    <source>
        <dbReference type="EMBL" id="CQR70207.1"/>
    </source>
</evidence>
<dbReference type="Pfam" id="PF07228">
    <property type="entry name" value="SpoIIE"/>
    <property type="match status" value="1"/>
</dbReference>
<dbReference type="RefSeq" id="WP_021168949.1">
    <property type="nucleotide sequence ID" value="NZ_CTRP01000003.1"/>
</dbReference>
<dbReference type="Gene3D" id="3.60.40.10">
    <property type="entry name" value="PPM-type phosphatase domain"/>
    <property type="match status" value="1"/>
</dbReference>
<dbReference type="InterPro" id="IPR003594">
    <property type="entry name" value="HATPase_dom"/>
</dbReference>
<evidence type="ECO:0000259" key="2">
    <source>
        <dbReference type="PROSITE" id="PS50113"/>
    </source>
</evidence>
<dbReference type="PANTHER" id="PTHR44757">
    <property type="entry name" value="DIGUANYLATE CYCLASE DGCP"/>
    <property type="match status" value="1"/>
</dbReference>
<dbReference type="GO" id="GO:0016740">
    <property type="term" value="F:transferase activity"/>
    <property type="evidence" value="ECO:0007669"/>
    <property type="project" value="UniProtKB-KW"/>
</dbReference>
<dbReference type="AlphaFoldDB" id="A0A0U1KS37"/>
<reference evidence="4" key="1">
    <citation type="submission" date="2015-03" db="EMBL/GenBank/DDBJ databases">
        <authorList>
            <person name="Nijsse Bart"/>
        </authorList>
    </citation>
    <scope>NUCLEOTIDE SEQUENCE [LARGE SCALE GENOMIC DNA]</scope>
</reference>
<dbReference type="InterPro" id="IPR052155">
    <property type="entry name" value="Biofilm_reg_signaling"/>
</dbReference>
<feature type="domain" description="PAC" evidence="2">
    <location>
        <begin position="78"/>
        <end position="130"/>
    </location>
</feature>
<feature type="domain" description="PAC" evidence="2">
    <location>
        <begin position="457"/>
        <end position="509"/>
    </location>
</feature>
<dbReference type="InterPro" id="IPR013656">
    <property type="entry name" value="PAS_4"/>
</dbReference>
<evidence type="ECO:0000313" key="4">
    <source>
        <dbReference type="Proteomes" id="UP000049855"/>
    </source>
</evidence>
<dbReference type="SUPFAM" id="SSF55874">
    <property type="entry name" value="ATPase domain of HSP90 chaperone/DNA topoisomerase II/histidine kinase"/>
    <property type="match status" value="1"/>
</dbReference>
<dbReference type="Pfam" id="PF08448">
    <property type="entry name" value="PAS_4"/>
    <property type="match status" value="2"/>
</dbReference>
<sequence>MIAQKLGQIQLLLDNMPSLAWMKNRNGQYLIINRLFEQFGIKNGIEIIGKRDVDIFPGSMVQQFHEIENKVMELKTPQSADQFYETTTGSDAWYDTYIVPVVEEDGEVSGTIGFARRISCRKNLELELKRQKEFLKTMIDTIPDFIFYKDVNSILLGCNKAALEKLYGVSEGEAIGKTVLDIIRDPNLAQVCLQHDWEVLATGKMTKSEEKAVLVDGTVIEFETLKSPFFDNDGKIAGLLGISRDITARKGLERQLKESQERYSAIINNAPEIVLIYHKGIIKFINDVGVKAFGYERSSIIGSDIKSYLTKTSRMCVKQIMVNIARGEQPAAYDIEFIAKSGEIRNGLVKAAKITLGGQPAHLVVLIDVTEKKRIEAKLWESEERFRRVAENINDVLMIMEEEKFLYISPAFERITGRSIQSCLDNPQSIVDMIIYPDDRERVRHNFIQNNRSMDATSDEFRFLRADGDIRWALLRSYPIHTGEDSCKQRAISLVDITDQKCIEEQLRQRDEQTQRELELAARVQKDSLPDPFSGDKVRIMPIFLPYNTVSGDQINYRWFEKQQKLCGYLVDVSGHGMATALQTATVKMLLDDRLLGDKEIDEEVFQQINRSMLLYLYEESFAGLMYFEFDFTSYLLKVITSGIHFFLAAQPAKCELVPVFSGYMGMFDKAEVQTKVMPFKAGEIYCMMSDGASDLLEIFGVSRQENFGEYVNWFKKLARQSERMDDYSVVCIEIVEKNTKISICNIQNPAELDQAQGIIAEFLAQHMPTCAVLFEVAINEAVNNGLVVSERIQVKLKRIGSRIVVRVKDNGAGFSTKQINALGVKDVDNKFEQLGLSERGRGIMMMKMFCDQIIYNAQGNEVLLMKKI</sequence>
<dbReference type="InterPro" id="IPR035965">
    <property type="entry name" value="PAS-like_dom_sf"/>
</dbReference>
<keyword evidence="3" id="KW-0808">Transferase</keyword>
<dbReference type="Gene3D" id="3.30.565.10">
    <property type="entry name" value="Histidine kinase-like ATPase, C-terminal domain"/>
    <property type="match status" value="1"/>
</dbReference>
<feature type="domain" description="PAS" evidence="1">
    <location>
        <begin position="382"/>
        <end position="457"/>
    </location>
</feature>
<dbReference type="PANTHER" id="PTHR44757:SF2">
    <property type="entry name" value="BIOFILM ARCHITECTURE MAINTENANCE PROTEIN MBAA"/>
    <property type="match status" value="1"/>
</dbReference>
<keyword evidence="4" id="KW-1185">Reference proteome</keyword>
<dbReference type="SMART" id="SM00091">
    <property type="entry name" value="PAS"/>
    <property type="match status" value="4"/>
</dbReference>
<dbReference type="InterPro" id="IPR000014">
    <property type="entry name" value="PAS"/>
</dbReference>
<dbReference type="InterPro" id="IPR001932">
    <property type="entry name" value="PPM-type_phosphatase-like_dom"/>
</dbReference>
<dbReference type="Proteomes" id="UP000049855">
    <property type="component" value="Unassembled WGS sequence"/>
</dbReference>
<dbReference type="InterPro" id="IPR013655">
    <property type="entry name" value="PAS_fold_3"/>
</dbReference>
<dbReference type="EMBL" id="CTRP01000003">
    <property type="protein sequence ID" value="CQR70207.1"/>
    <property type="molecule type" value="Genomic_DNA"/>
</dbReference>
<dbReference type="InterPro" id="IPR036890">
    <property type="entry name" value="HATPase_C_sf"/>
</dbReference>
<gene>
    <name evidence="3" type="ORF">SpAn4DRAFT_1176</name>
</gene>
<dbReference type="GO" id="GO:0006355">
    <property type="term" value="P:regulation of DNA-templated transcription"/>
    <property type="evidence" value="ECO:0007669"/>
    <property type="project" value="InterPro"/>
</dbReference>
<dbReference type="Gene3D" id="3.30.450.20">
    <property type="entry name" value="PAS domain"/>
    <property type="match status" value="4"/>
</dbReference>
<dbReference type="InterPro" id="IPR036457">
    <property type="entry name" value="PPM-type-like_dom_sf"/>
</dbReference>
<protein>
    <submittedName>
        <fullName evidence="3">Aerobic respiration control sensor protein arcB</fullName>
        <ecNumber evidence="3">2.7.3.-</ecNumber>
    </submittedName>
</protein>
<dbReference type="SUPFAM" id="SSF55785">
    <property type="entry name" value="PYP-like sensor domain (PAS domain)"/>
    <property type="match status" value="4"/>
</dbReference>
<feature type="domain" description="PAC" evidence="2">
    <location>
        <begin position="206"/>
        <end position="258"/>
    </location>
</feature>
<dbReference type="PROSITE" id="PS50112">
    <property type="entry name" value="PAS"/>
    <property type="match status" value="3"/>
</dbReference>
<dbReference type="Pfam" id="PF13581">
    <property type="entry name" value="HATPase_c_2"/>
    <property type="match status" value="1"/>
</dbReference>